<name>A0ABR9H4I2_9BACT</name>
<organism evidence="1 2">
    <name type="scientific">Desulfomicrobium macestii</name>
    <dbReference type="NCBI Taxonomy" id="90731"/>
    <lineage>
        <taxon>Bacteria</taxon>
        <taxon>Pseudomonadati</taxon>
        <taxon>Thermodesulfobacteriota</taxon>
        <taxon>Desulfovibrionia</taxon>
        <taxon>Desulfovibrionales</taxon>
        <taxon>Desulfomicrobiaceae</taxon>
        <taxon>Desulfomicrobium</taxon>
    </lineage>
</organism>
<dbReference type="EMBL" id="JADBGG010000016">
    <property type="protein sequence ID" value="MBE1425610.1"/>
    <property type="molecule type" value="Genomic_DNA"/>
</dbReference>
<dbReference type="RefSeq" id="WP_192623788.1">
    <property type="nucleotide sequence ID" value="NZ_JADBGG010000016.1"/>
</dbReference>
<comment type="caution">
    <text evidence="1">The sequence shown here is derived from an EMBL/GenBank/DDBJ whole genome shotgun (WGS) entry which is preliminary data.</text>
</comment>
<proteinExistence type="predicted"/>
<sequence length="201" mass="22482">MSQAPARHCSPAGVLTDRERLWAAMRELRVFTIRDLCRAVNTGKDRDAAISDSKAKDYLVGLVRAGIVGKGLTVRFEPMRFELISDTGVRAPRVRKDGTMLPESGRNRMWKAMQILGEFSTRELMHAASIPGAPVAYSEAKTYCGWLARGGYLLQSGERFRFIRARFTGSKAPQILRVKQLFDPNSDKVVYSSDPEGRDDL</sequence>
<protein>
    <submittedName>
        <fullName evidence="1">Uncharacterized protein</fullName>
    </submittedName>
</protein>
<keyword evidence="2" id="KW-1185">Reference proteome</keyword>
<evidence type="ECO:0000313" key="2">
    <source>
        <dbReference type="Proteomes" id="UP000639010"/>
    </source>
</evidence>
<reference evidence="1 2" key="1">
    <citation type="submission" date="2020-10" db="EMBL/GenBank/DDBJ databases">
        <title>Genomic Encyclopedia of Type Strains, Phase IV (KMG-IV): sequencing the most valuable type-strain genomes for metagenomic binning, comparative biology and taxonomic classification.</title>
        <authorList>
            <person name="Goeker M."/>
        </authorList>
    </citation>
    <scope>NUCLEOTIDE SEQUENCE [LARGE SCALE GENOMIC DNA]</scope>
    <source>
        <strain evidence="1 2">DSM 4194</strain>
    </source>
</reference>
<evidence type="ECO:0000313" key="1">
    <source>
        <dbReference type="EMBL" id="MBE1425610.1"/>
    </source>
</evidence>
<accession>A0ABR9H4I2</accession>
<gene>
    <name evidence="1" type="ORF">H4684_002267</name>
</gene>
<dbReference type="Proteomes" id="UP000639010">
    <property type="component" value="Unassembled WGS sequence"/>
</dbReference>